<dbReference type="Gene3D" id="1.20.58.90">
    <property type="match status" value="1"/>
</dbReference>
<reference evidence="13" key="1">
    <citation type="submission" date="2021-01" db="EMBL/GenBank/DDBJ databases">
        <authorList>
            <person name="Corre E."/>
            <person name="Pelletier E."/>
            <person name="Niang G."/>
            <person name="Scheremetjew M."/>
            <person name="Finn R."/>
            <person name="Kale V."/>
            <person name="Holt S."/>
            <person name="Cochrane G."/>
            <person name="Meng A."/>
            <person name="Brown T."/>
            <person name="Cohen L."/>
        </authorList>
    </citation>
    <scope>NUCLEOTIDE SEQUENCE</scope>
    <source>
        <strain evidence="13">CCMP1756</strain>
    </source>
</reference>
<comment type="subcellular location">
    <subcellularLocation>
        <location evidence="1">Golgi apparatus membrane</location>
        <topology evidence="1">Single-pass type IV membrane protein</topology>
    </subcellularLocation>
</comment>
<keyword evidence="4 11" id="KW-0812">Transmembrane</keyword>
<evidence type="ECO:0000256" key="8">
    <source>
        <dbReference type="ARBA" id="ARBA00023136"/>
    </source>
</evidence>
<dbReference type="PANTHER" id="PTHR12791">
    <property type="entry name" value="GOLGI SNARE BET1-RELATED"/>
    <property type="match status" value="1"/>
</dbReference>
<keyword evidence="8 11" id="KW-0472">Membrane</keyword>
<evidence type="ECO:0000256" key="10">
    <source>
        <dbReference type="SAM" id="MobiDB-lite"/>
    </source>
</evidence>
<keyword evidence="9" id="KW-0175">Coiled coil</keyword>
<evidence type="ECO:0000259" key="12">
    <source>
        <dbReference type="PROSITE" id="PS50192"/>
    </source>
</evidence>
<name>A0A7S3ZTE6_9STRA</name>
<dbReference type="GO" id="GO:0000139">
    <property type="term" value="C:Golgi membrane"/>
    <property type="evidence" value="ECO:0007669"/>
    <property type="project" value="UniProtKB-SubCell"/>
</dbReference>
<protein>
    <recommendedName>
        <fullName evidence="12">t-SNARE coiled-coil homology domain-containing protein</fullName>
    </recommendedName>
</protein>
<feature type="coiled-coil region" evidence="9">
    <location>
        <begin position="280"/>
        <end position="307"/>
    </location>
</feature>
<feature type="transmembrane region" description="Helical" evidence="11">
    <location>
        <begin position="320"/>
        <end position="339"/>
    </location>
</feature>
<keyword evidence="7" id="KW-0333">Golgi apparatus</keyword>
<keyword evidence="6 11" id="KW-1133">Transmembrane helix</keyword>
<evidence type="ECO:0000256" key="9">
    <source>
        <dbReference type="SAM" id="Coils"/>
    </source>
</evidence>
<feature type="domain" description="T-SNARE coiled-coil homology" evidence="12">
    <location>
        <begin position="249"/>
        <end position="311"/>
    </location>
</feature>
<dbReference type="GO" id="GO:0048193">
    <property type="term" value="P:Golgi vesicle transport"/>
    <property type="evidence" value="ECO:0007669"/>
    <property type="project" value="InterPro"/>
</dbReference>
<dbReference type="GO" id="GO:0015031">
    <property type="term" value="P:protein transport"/>
    <property type="evidence" value="ECO:0007669"/>
    <property type="project" value="UniProtKB-KW"/>
</dbReference>
<dbReference type="SMART" id="SM00397">
    <property type="entry name" value="t_SNARE"/>
    <property type="match status" value="1"/>
</dbReference>
<evidence type="ECO:0000256" key="6">
    <source>
        <dbReference type="ARBA" id="ARBA00022989"/>
    </source>
</evidence>
<sequence>MKCAHASAVFGNCQASQARRARLLRANNQPSPPDTSAGFARAAASFTSSHQGWWPAGSRASARATGGTASATPTRRGAGRASMSNDPLASVPLMASAGGDPFHVVKDELVVKLRSIEGRVATFTTLLYGSGTTHGNPRFREAKKAVAREVRAAEAQLRDLALTVEYVERDRGAFPHINDAELNQRKAFVDKAKRDVASARDAVAGPRARAKIEADEQAALASQRGAYDASGDLEMQNTAFIHSSHARVAATIQEQDEGLEQLDGAVDRIHGMAEEIHGELSAQARMLDDMEDELDETTEKMNFVMGKLSKLLKTKDTCQLWTIVALTVVLIVMVFLVIYS</sequence>
<accession>A0A7S3ZTE6</accession>
<dbReference type="Gene3D" id="1.20.5.110">
    <property type="match status" value="1"/>
</dbReference>
<organism evidence="13">
    <name type="scientific">Pelagomonas calceolata</name>
    <dbReference type="NCBI Taxonomy" id="35677"/>
    <lineage>
        <taxon>Eukaryota</taxon>
        <taxon>Sar</taxon>
        <taxon>Stramenopiles</taxon>
        <taxon>Ochrophyta</taxon>
        <taxon>Pelagophyceae</taxon>
        <taxon>Pelagomonadales</taxon>
        <taxon>Pelagomonadaceae</taxon>
        <taxon>Pelagomonas</taxon>
    </lineage>
</organism>
<comment type="similarity">
    <text evidence="2">Belongs to the syntaxin family.</text>
</comment>
<evidence type="ECO:0000256" key="4">
    <source>
        <dbReference type="ARBA" id="ARBA00022692"/>
    </source>
</evidence>
<evidence type="ECO:0000256" key="5">
    <source>
        <dbReference type="ARBA" id="ARBA00022927"/>
    </source>
</evidence>
<feature type="region of interest" description="Disordered" evidence="10">
    <location>
        <begin position="50"/>
        <end position="84"/>
    </location>
</feature>
<dbReference type="InterPro" id="IPR000727">
    <property type="entry name" value="T_SNARE_dom"/>
</dbReference>
<dbReference type="AlphaFoldDB" id="A0A7S3ZTE6"/>
<evidence type="ECO:0000256" key="1">
    <source>
        <dbReference type="ARBA" id="ARBA00004409"/>
    </source>
</evidence>
<dbReference type="Pfam" id="PF05739">
    <property type="entry name" value="SNARE"/>
    <property type="match status" value="1"/>
</dbReference>
<keyword evidence="5" id="KW-0653">Protein transport</keyword>
<gene>
    <name evidence="13" type="ORF">PCAL00307_LOCUS8636</name>
</gene>
<dbReference type="EMBL" id="HBIW01010113">
    <property type="protein sequence ID" value="CAE0693200.1"/>
    <property type="molecule type" value="Transcribed_RNA"/>
</dbReference>
<dbReference type="PROSITE" id="PS50192">
    <property type="entry name" value="T_SNARE"/>
    <property type="match status" value="1"/>
</dbReference>
<dbReference type="Pfam" id="PF09177">
    <property type="entry name" value="STX6_10_61_N"/>
    <property type="match status" value="1"/>
</dbReference>
<keyword evidence="3" id="KW-0813">Transport</keyword>
<dbReference type="InterPro" id="IPR015260">
    <property type="entry name" value="Syntaxin-6/10/61_N"/>
</dbReference>
<feature type="compositionally biased region" description="Low complexity" evidence="10">
    <location>
        <begin position="55"/>
        <end position="82"/>
    </location>
</feature>
<evidence type="ECO:0000313" key="13">
    <source>
        <dbReference type="EMBL" id="CAE0693200.1"/>
    </source>
</evidence>
<dbReference type="SUPFAM" id="SSF47661">
    <property type="entry name" value="t-snare proteins"/>
    <property type="match status" value="1"/>
</dbReference>
<evidence type="ECO:0000256" key="7">
    <source>
        <dbReference type="ARBA" id="ARBA00023034"/>
    </source>
</evidence>
<evidence type="ECO:0000256" key="2">
    <source>
        <dbReference type="ARBA" id="ARBA00009063"/>
    </source>
</evidence>
<dbReference type="SUPFAM" id="SSF58038">
    <property type="entry name" value="SNARE fusion complex"/>
    <property type="match status" value="1"/>
</dbReference>
<evidence type="ECO:0000256" key="11">
    <source>
        <dbReference type="SAM" id="Phobius"/>
    </source>
</evidence>
<dbReference type="InterPro" id="IPR010989">
    <property type="entry name" value="SNARE"/>
</dbReference>
<dbReference type="CDD" id="cd15841">
    <property type="entry name" value="SNARE_Qc"/>
    <property type="match status" value="1"/>
</dbReference>
<proteinExistence type="inferred from homology"/>
<evidence type="ECO:0000256" key="3">
    <source>
        <dbReference type="ARBA" id="ARBA00022448"/>
    </source>
</evidence>